<dbReference type="InterPro" id="IPR054198">
    <property type="entry name" value="DUF6903"/>
</dbReference>
<feature type="transmembrane region" description="Helical" evidence="1">
    <location>
        <begin position="36"/>
        <end position="54"/>
    </location>
</feature>
<evidence type="ECO:0000256" key="1">
    <source>
        <dbReference type="SAM" id="Phobius"/>
    </source>
</evidence>
<proteinExistence type="predicted"/>
<comment type="caution">
    <text evidence="2">The sequence shown here is derived from an EMBL/GenBank/DDBJ whole genome shotgun (WGS) entry which is preliminary data.</text>
</comment>
<sequence>MDYYKKKKMANLILGLIFTIAVILQFIGHATTGYKYLFIQIISLGLLLLDLYLYNRRFS</sequence>
<name>A0ABX2N936_9FIRM</name>
<protein>
    <submittedName>
        <fullName evidence="2">Uncharacterized protein</fullName>
    </submittedName>
</protein>
<keyword evidence="1" id="KW-0472">Membrane</keyword>
<feature type="transmembrane region" description="Helical" evidence="1">
    <location>
        <begin position="12"/>
        <end position="30"/>
    </location>
</feature>
<organism evidence="2 3">
    <name type="scientific">Anaerococcus faecalis</name>
    <dbReference type="NCBI Taxonomy" id="2742993"/>
    <lineage>
        <taxon>Bacteria</taxon>
        <taxon>Bacillati</taxon>
        <taxon>Bacillota</taxon>
        <taxon>Tissierellia</taxon>
        <taxon>Tissierellales</taxon>
        <taxon>Peptoniphilaceae</taxon>
        <taxon>Anaerococcus</taxon>
    </lineage>
</organism>
<gene>
    <name evidence="2" type="ORF">HV819_04150</name>
</gene>
<dbReference type="Proteomes" id="UP000540919">
    <property type="component" value="Unassembled WGS sequence"/>
</dbReference>
<dbReference type="RefSeq" id="WP_176269586.1">
    <property type="nucleotide sequence ID" value="NZ_JABVBA010000003.1"/>
</dbReference>
<keyword evidence="3" id="KW-1185">Reference proteome</keyword>
<keyword evidence="1" id="KW-0812">Transmembrane</keyword>
<evidence type="ECO:0000313" key="2">
    <source>
        <dbReference type="EMBL" id="NVF11184.1"/>
    </source>
</evidence>
<dbReference type="EMBL" id="JABVBA010000003">
    <property type="protein sequence ID" value="NVF11184.1"/>
    <property type="molecule type" value="Genomic_DNA"/>
</dbReference>
<evidence type="ECO:0000313" key="3">
    <source>
        <dbReference type="Proteomes" id="UP000540919"/>
    </source>
</evidence>
<keyword evidence="1" id="KW-1133">Transmembrane helix</keyword>
<dbReference type="Pfam" id="PF21844">
    <property type="entry name" value="DUF6903"/>
    <property type="match status" value="1"/>
</dbReference>
<accession>A0ABX2N936</accession>
<reference evidence="2 3" key="1">
    <citation type="submission" date="2020-06" db="EMBL/GenBank/DDBJ databases">
        <title>Anaerococcus sp. nov., isolated form swine feces.</title>
        <authorList>
            <person name="Yu S."/>
        </authorList>
    </citation>
    <scope>NUCLEOTIDE SEQUENCE [LARGE SCALE GENOMIC DNA]</scope>
    <source>
        <strain evidence="2 3">AGMB00486</strain>
    </source>
</reference>